<feature type="transmembrane region" description="Helical" evidence="6">
    <location>
        <begin position="202"/>
        <end position="220"/>
    </location>
</feature>
<dbReference type="OrthoDB" id="6095882at2"/>
<evidence type="ECO:0000256" key="6">
    <source>
        <dbReference type="SAM" id="Phobius"/>
    </source>
</evidence>
<sequence>MPPIIVILAIWAAGLGASAQYAKLAVGFDALAAIYTDAGAALGFAVSLLSLLGLVFGLSGGRLVGRIGPKRALVGGLVLGAAMSAIQALLPPLPVFLLARTVEGLSHLALVVAAPTLIAETAPPRLRPAAMTLWSTFFSVAFAALAWFGPHLIAARGLGGLLWAHAGYALLIALVLMAILPKPERMTPLPPAPRRSALRQHLALYGDPFVSAAGWGWTFYTFTFVSVLTLLPRLSPDPPAWLPALLPLAAIAASLSLGVGLLSRFSAVRISVTGFALSALATLAILGSGGAAWAVIVLFLCLGLVQAAGFAAVPELVSDPRDRAMANGAIAQTGNLGNLTGTPVLLALLSVGGTTPAILALTACYLAGGAAHVIMARRRALRRQEASASRAT</sequence>
<dbReference type="RefSeq" id="WP_076450989.1">
    <property type="nucleotide sequence ID" value="NZ_FTOQ01000023.1"/>
</dbReference>
<keyword evidence="5 6" id="KW-0472">Membrane</keyword>
<dbReference type="GO" id="GO:0005886">
    <property type="term" value="C:plasma membrane"/>
    <property type="evidence" value="ECO:0007669"/>
    <property type="project" value="UniProtKB-SubCell"/>
</dbReference>
<dbReference type="AlphaFoldDB" id="A0A1N7PZI9"/>
<protein>
    <submittedName>
        <fullName evidence="8">Predicted arabinose efflux permease, MFS family</fullName>
    </submittedName>
</protein>
<feature type="domain" description="Major facilitator superfamily (MFS) profile" evidence="7">
    <location>
        <begin position="6"/>
        <end position="380"/>
    </location>
</feature>
<dbReference type="PANTHER" id="PTHR43124:SF3">
    <property type="entry name" value="CHLORAMPHENICOL EFFLUX PUMP RV0191"/>
    <property type="match status" value="1"/>
</dbReference>
<evidence type="ECO:0000256" key="4">
    <source>
        <dbReference type="ARBA" id="ARBA00022989"/>
    </source>
</evidence>
<dbReference type="PANTHER" id="PTHR43124">
    <property type="entry name" value="PURINE EFFLUX PUMP PBUE"/>
    <property type="match status" value="1"/>
</dbReference>
<feature type="transmembrane region" description="Helical" evidence="6">
    <location>
        <begin position="131"/>
        <end position="149"/>
    </location>
</feature>
<dbReference type="GO" id="GO:0022857">
    <property type="term" value="F:transmembrane transporter activity"/>
    <property type="evidence" value="ECO:0007669"/>
    <property type="project" value="InterPro"/>
</dbReference>
<dbReference type="PROSITE" id="PS50850">
    <property type="entry name" value="MFS"/>
    <property type="match status" value="1"/>
</dbReference>
<evidence type="ECO:0000256" key="3">
    <source>
        <dbReference type="ARBA" id="ARBA00022692"/>
    </source>
</evidence>
<gene>
    <name evidence="8" type="ORF">SAMN05421759_12327</name>
</gene>
<feature type="transmembrane region" description="Helical" evidence="6">
    <location>
        <begin position="357"/>
        <end position="375"/>
    </location>
</feature>
<evidence type="ECO:0000313" key="8">
    <source>
        <dbReference type="EMBL" id="SIT15955.1"/>
    </source>
</evidence>
<feature type="transmembrane region" description="Helical" evidence="6">
    <location>
        <begin position="329"/>
        <end position="351"/>
    </location>
</feature>
<organism evidence="8 9">
    <name type="scientific">Roseivivax lentus</name>
    <dbReference type="NCBI Taxonomy" id="633194"/>
    <lineage>
        <taxon>Bacteria</taxon>
        <taxon>Pseudomonadati</taxon>
        <taxon>Pseudomonadota</taxon>
        <taxon>Alphaproteobacteria</taxon>
        <taxon>Rhodobacterales</taxon>
        <taxon>Roseobacteraceae</taxon>
        <taxon>Roseivivax</taxon>
    </lineage>
</organism>
<dbReference type="Gene3D" id="1.20.1250.20">
    <property type="entry name" value="MFS general substrate transporter like domains"/>
    <property type="match status" value="1"/>
</dbReference>
<dbReference type="InterPro" id="IPR036259">
    <property type="entry name" value="MFS_trans_sf"/>
</dbReference>
<feature type="transmembrane region" description="Helical" evidence="6">
    <location>
        <begin position="240"/>
        <end position="262"/>
    </location>
</feature>
<dbReference type="Pfam" id="PF07690">
    <property type="entry name" value="MFS_1"/>
    <property type="match status" value="1"/>
</dbReference>
<comment type="subcellular location">
    <subcellularLocation>
        <location evidence="1">Cell membrane</location>
        <topology evidence="1">Multi-pass membrane protein</topology>
    </subcellularLocation>
</comment>
<keyword evidence="2" id="KW-1003">Cell membrane</keyword>
<dbReference type="InterPro" id="IPR011701">
    <property type="entry name" value="MFS"/>
</dbReference>
<proteinExistence type="predicted"/>
<feature type="transmembrane region" description="Helical" evidence="6">
    <location>
        <begin position="38"/>
        <end position="60"/>
    </location>
</feature>
<feature type="transmembrane region" description="Helical" evidence="6">
    <location>
        <begin position="161"/>
        <end position="181"/>
    </location>
</feature>
<evidence type="ECO:0000256" key="1">
    <source>
        <dbReference type="ARBA" id="ARBA00004651"/>
    </source>
</evidence>
<name>A0A1N7PZI9_9RHOB</name>
<keyword evidence="4 6" id="KW-1133">Transmembrane helix</keyword>
<dbReference type="Proteomes" id="UP000186684">
    <property type="component" value="Unassembled WGS sequence"/>
</dbReference>
<dbReference type="SUPFAM" id="SSF103473">
    <property type="entry name" value="MFS general substrate transporter"/>
    <property type="match status" value="1"/>
</dbReference>
<dbReference type="InterPro" id="IPR020846">
    <property type="entry name" value="MFS_dom"/>
</dbReference>
<reference evidence="9" key="1">
    <citation type="submission" date="2017-01" db="EMBL/GenBank/DDBJ databases">
        <authorList>
            <person name="Varghese N."/>
            <person name="Submissions S."/>
        </authorList>
    </citation>
    <scope>NUCLEOTIDE SEQUENCE [LARGE SCALE GENOMIC DNA]</scope>
    <source>
        <strain evidence="9">DSM 29430</strain>
    </source>
</reference>
<evidence type="ECO:0000313" key="9">
    <source>
        <dbReference type="Proteomes" id="UP000186684"/>
    </source>
</evidence>
<evidence type="ECO:0000256" key="2">
    <source>
        <dbReference type="ARBA" id="ARBA00022475"/>
    </source>
</evidence>
<feature type="transmembrane region" description="Helical" evidence="6">
    <location>
        <begin position="267"/>
        <end position="286"/>
    </location>
</feature>
<feature type="transmembrane region" description="Helical" evidence="6">
    <location>
        <begin position="72"/>
        <end position="90"/>
    </location>
</feature>
<evidence type="ECO:0000259" key="7">
    <source>
        <dbReference type="PROSITE" id="PS50850"/>
    </source>
</evidence>
<dbReference type="EMBL" id="FTOQ01000023">
    <property type="protein sequence ID" value="SIT15955.1"/>
    <property type="molecule type" value="Genomic_DNA"/>
</dbReference>
<evidence type="ECO:0000256" key="5">
    <source>
        <dbReference type="ARBA" id="ARBA00023136"/>
    </source>
</evidence>
<dbReference type="InterPro" id="IPR050189">
    <property type="entry name" value="MFS_Efflux_Transporters"/>
</dbReference>
<accession>A0A1N7PZI9</accession>
<feature type="transmembrane region" description="Helical" evidence="6">
    <location>
        <begin position="292"/>
        <end position="317"/>
    </location>
</feature>
<keyword evidence="9" id="KW-1185">Reference proteome</keyword>
<keyword evidence="3 6" id="KW-0812">Transmembrane</keyword>